<feature type="domain" description="Condensation" evidence="6">
    <location>
        <begin position="9"/>
        <end position="441"/>
    </location>
</feature>
<keyword evidence="2" id="KW-0596">Phosphopantetheine</keyword>
<organism evidence="9 10">
    <name type="scientific">Streptomyces halstedii</name>
    <dbReference type="NCBI Taxonomy" id="1944"/>
    <lineage>
        <taxon>Bacteria</taxon>
        <taxon>Bacillati</taxon>
        <taxon>Actinomycetota</taxon>
        <taxon>Actinomycetes</taxon>
        <taxon>Kitasatosporales</taxon>
        <taxon>Streptomycetaceae</taxon>
        <taxon>Streptomyces</taxon>
    </lineage>
</organism>
<dbReference type="InterPro" id="IPR045851">
    <property type="entry name" value="AMP-bd_C_sf"/>
</dbReference>
<name>A0A6N9U313_STRHA</name>
<dbReference type="InterPro" id="IPR042099">
    <property type="entry name" value="ANL_N_sf"/>
</dbReference>
<dbReference type="GO" id="GO:0043041">
    <property type="term" value="P:amino acid activation for nonribosomal peptide biosynthetic process"/>
    <property type="evidence" value="ECO:0007669"/>
    <property type="project" value="TreeGrafter"/>
</dbReference>
<evidence type="ECO:0000259" key="7">
    <source>
        <dbReference type="Pfam" id="PF00975"/>
    </source>
</evidence>
<accession>A0A6N9U313</accession>
<evidence type="ECO:0000259" key="6">
    <source>
        <dbReference type="Pfam" id="PF00668"/>
    </source>
</evidence>
<feature type="domain" description="Thioesterase" evidence="7">
    <location>
        <begin position="1072"/>
        <end position="1293"/>
    </location>
</feature>
<evidence type="ECO:0000256" key="1">
    <source>
        <dbReference type="ARBA" id="ARBA00001957"/>
    </source>
</evidence>
<dbReference type="Gene3D" id="3.30.559.30">
    <property type="entry name" value="Nonribosomal peptide synthetase, condensation domain"/>
    <property type="match status" value="1"/>
</dbReference>
<dbReference type="Pfam" id="PF00668">
    <property type="entry name" value="Condensation"/>
    <property type="match status" value="1"/>
</dbReference>
<dbReference type="InterPro" id="IPR001031">
    <property type="entry name" value="Thioesterase"/>
</dbReference>
<dbReference type="FunFam" id="3.40.50.980:FF:000001">
    <property type="entry name" value="Non-ribosomal peptide synthetase"/>
    <property type="match status" value="1"/>
</dbReference>
<dbReference type="NCBIfam" id="TIGR01733">
    <property type="entry name" value="AA-adenyl-dom"/>
    <property type="match status" value="1"/>
</dbReference>
<dbReference type="InterPro" id="IPR029058">
    <property type="entry name" value="AB_hydrolase_fold"/>
</dbReference>
<evidence type="ECO:0000256" key="3">
    <source>
        <dbReference type="ARBA" id="ARBA00022553"/>
    </source>
</evidence>
<comment type="cofactor">
    <cofactor evidence="1">
        <name>pantetheine 4'-phosphate</name>
        <dbReference type="ChEBI" id="CHEBI:47942"/>
    </cofactor>
</comment>
<feature type="domain" description="AMP-binding enzyme C-terminal" evidence="8">
    <location>
        <begin position="886"/>
        <end position="961"/>
    </location>
</feature>
<dbReference type="InterPro" id="IPR036736">
    <property type="entry name" value="ACP-like_sf"/>
</dbReference>
<dbReference type="GO" id="GO:0044550">
    <property type="term" value="P:secondary metabolite biosynthetic process"/>
    <property type="evidence" value="ECO:0007669"/>
    <property type="project" value="UniProtKB-ARBA"/>
</dbReference>
<feature type="domain" description="Carrier" evidence="5">
    <location>
        <begin position="988"/>
        <end position="1044"/>
    </location>
</feature>
<evidence type="ECO:0000259" key="4">
    <source>
        <dbReference type="Pfam" id="PF00501"/>
    </source>
</evidence>
<dbReference type="FunFam" id="3.30.300.30:FF:000010">
    <property type="entry name" value="Enterobactin synthetase component F"/>
    <property type="match status" value="1"/>
</dbReference>
<dbReference type="Pfam" id="PF00975">
    <property type="entry name" value="Thioesterase"/>
    <property type="match status" value="1"/>
</dbReference>
<dbReference type="Pfam" id="PF00501">
    <property type="entry name" value="AMP-binding"/>
    <property type="match status" value="1"/>
</dbReference>
<dbReference type="GO" id="GO:0008610">
    <property type="term" value="P:lipid biosynthetic process"/>
    <property type="evidence" value="ECO:0007669"/>
    <property type="project" value="UniProtKB-ARBA"/>
</dbReference>
<dbReference type="SUPFAM" id="SSF52777">
    <property type="entry name" value="CoA-dependent acyltransferases"/>
    <property type="match status" value="2"/>
</dbReference>
<dbReference type="SUPFAM" id="SSF53474">
    <property type="entry name" value="alpha/beta-Hydrolases"/>
    <property type="match status" value="1"/>
</dbReference>
<dbReference type="RefSeq" id="WP_164347071.1">
    <property type="nucleotide sequence ID" value="NZ_JAAGLQ010000477.1"/>
</dbReference>
<sequence>MAHRFTSRIPLTEGQAGIWYGQQLDHSKAAHSFSEFLDITGPVVTDLLREAIRRTVREAEALSVSCGEDAEGPWQRVDTRAALDVPVITLDGEDGPWTAADRWMRERRAAPLDPALGGIQRHAVLRLSPERHLWFWQIHHLVADGVSSQLLVRRAADAYTALATGRPVPATPFGGLLPLVEEERAYRASARYDDDRRYWLGQFDGIDHVSSLTDESALPAGVPLRESWRADAELAEGLRTFARLQGVHWSRAVIAAFGAYVGRLTGSADTVLGLPVSNRHTPAAATTPGMVSNVLPLRLRTSRSTSFGALSEQVGEKVRENRPHRRYRFEELRREMREKNGSARVFGPIANTLSFASEVTFDGCPAEHHNLTPGPIEDLMVGVYERPESLTLTLDANAALYGEEDLKGHRERFEAFLRQALKRPEQPLGGIGLLSATERREFLGLRPRRPVTEKEKPRTLVEAFEARAARSPDSTAVTCGTSSLTYGELNARANRLARLLIREGAGPERLVAVSLPQEITLVVALLAVLKSGAAYLPVDPDYPEDRIAFLLRDAEPLLVLTGAAVAPRLPSTGVRPVLVDAGSFEESSAAYAPDDLRPDERTRPLLRDNAAYVIYTSGSTGRPKGVVVPHGNVLSLFDACRELFDFRADDVWTMAHSYSFDFSVWELWGPLLHGGRLVMVPAATRRSPDELLRLLAAERVTVLSQTPSAFYQLLRADAEDVRTGRRTALRYVVFGGEALDLDRLDEWYERHADDAPVLVNMYGITETTVHASHLALDRSVVASRAPRLIGRSLPGLALYLLDEDLRPVPPGVTAEIYVAGEQQARGYMGRAGLTSSRFVADPFGPPGSRMYRSGDLGRRQPDGLLRYAGRADDQVKIRGYRIELGEVEAALRACPGVAAGRVVVRRDLVGDRSLIAYAVVEDPAATDPAGLRAYLARRLPTHMVPAAVMVIDRIPLTANGKLDHRALPEPVYAAASQGAAAATPLEQDVVDAFTHALGVAGVSTETDFFDVGGDSFKAVRLARGLGHGVSVLDVFQNPTPGRLALRVQELERAEGRQPVLRRLTREEGAGATLVCIPHGGGTAAVYQGLAAELAPVAEVWAAALPGHDPTQPQETLLSLEDSADVIADEIGRCVTGPFGLYGHCAGSALAVAVAQRLERAGRMPGVLYIGAALPEAAPEEQLARATGWSTESLHAYIRSLGGFEGALDESHLQSVLDVIRHDMEQGLLFHIEGRKGRHERLTTPLVAVLGDADSATEGYERDYVAWERFAESVELAEIPGGGHYFVTHQPKVLAAVLAERLAALASG</sequence>
<feature type="domain" description="AMP-dependent synthetase/ligase" evidence="4">
    <location>
        <begin position="464"/>
        <end position="827"/>
    </location>
</feature>
<dbReference type="PROSITE" id="PS00455">
    <property type="entry name" value="AMP_BINDING"/>
    <property type="match status" value="1"/>
</dbReference>
<dbReference type="Proteomes" id="UP000471293">
    <property type="component" value="Unassembled WGS sequence"/>
</dbReference>
<dbReference type="InterPro" id="IPR000873">
    <property type="entry name" value="AMP-dep_synth/lig_dom"/>
</dbReference>
<dbReference type="Gene3D" id="3.30.300.30">
    <property type="match status" value="1"/>
</dbReference>
<dbReference type="CDD" id="cd17643">
    <property type="entry name" value="A_NRPS_Cytc1-like"/>
    <property type="match status" value="1"/>
</dbReference>
<dbReference type="Gene3D" id="3.30.559.10">
    <property type="entry name" value="Chloramphenicol acetyltransferase-like domain"/>
    <property type="match status" value="1"/>
</dbReference>
<dbReference type="InterPro" id="IPR010071">
    <property type="entry name" value="AA_adenyl_dom"/>
</dbReference>
<evidence type="ECO:0000256" key="2">
    <source>
        <dbReference type="ARBA" id="ARBA00022450"/>
    </source>
</evidence>
<evidence type="ECO:0000259" key="5">
    <source>
        <dbReference type="Pfam" id="PF00550"/>
    </source>
</evidence>
<dbReference type="Gene3D" id="3.40.50.1820">
    <property type="entry name" value="alpha/beta hydrolase"/>
    <property type="match status" value="1"/>
</dbReference>
<gene>
    <name evidence="9" type="ORF">G3I29_22245</name>
</gene>
<keyword evidence="3" id="KW-0597">Phosphoprotein</keyword>
<evidence type="ECO:0000313" key="10">
    <source>
        <dbReference type="Proteomes" id="UP000471293"/>
    </source>
</evidence>
<dbReference type="InterPro" id="IPR001242">
    <property type="entry name" value="Condensation_dom"/>
</dbReference>
<dbReference type="InterPro" id="IPR020845">
    <property type="entry name" value="AMP-binding_CS"/>
</dbReference>
<dbReference type="InterPro" id="IPR023213">
    <property type="entry name" value="CAT-like_dom_sf"/>
</dbReference>
<evidence type="ECO:0000313" key="9">
    <source>
        <dbReference type="EMBL" id="NEA18181.1"/>
    </source>
</evidence>
<dbReference type="PANTHER" id="PTHR45527:SF14">
    <property type="entry name" value="PLIPASTATIN SYNTHASE SUBUNIT B"/>
    <property type="match status" value="1"/>
</dbReference>
<dbReference type="Pfam" id="PF13193">
    <property type="entry name" value="AMP-binding_C"/>
    <property type="match status" value="1"/>
</dbReference>
<dbReference type="FunFam" id="3.40.50.12780:FF:000012">
    <property type="entry name" value="Non-ribosomal peptide synthetase"/>
    <property type="match status" value="1"/>
</dbReference>
<dbReference type="SUPFAM" id="SSF47336">
    <property type="entry name" value="ACP-like"/>
    <property type="match status" value="1"/>
</dbReference>
<dbReference type="InterPro" id="IPR025110">
    <property type="entry name" value="AMP-bd_C"/>
</dbReference>
<evidence type="ECO:0000259" key="8">
    <source>
        <dbReference type="Pfam" id="PF13193"/>
    </source>
</evidence>
<dbReference type="GO" id="GO:0003824">
    <property type="term" value="F:catalytic activity"/>
    <property type="evidence" value="ECO:0007669"/>
    <property type="project" value="InterPro"/>
</dbReference>
<dbReference type="GO" id="GO:0031177">
    <property type="term" value="F:phosphopantetheine binding"/>
    <property type="evidence" value="ECO:0007669"/>
    <property type="project" value="TreeGrafter"/>
</dbReference>
<reference evidence="9 10" key="1">
    <citation type="submission" date="2020-01" db="EMBL/GenBank/DDBJ databases">
        <title>Insect and environment-associated Actinomycetes.</title>
        <authorList>
            <person name="Currrie C."/>
            <person name="Chevrette M."/>
            <person name="Carlson C."/>
            <person name="Stubbendieck R."/>
            <person name="Wendt-Pienkowski E."/>
        </authorList>
    </citation>
    <scope>NUCLEOTIDE SEQUENCE [LARGE SCALE GENOMIC DNA]</scope>
    <source>
        <strain evidence="9 10">SID11342</strain>
    </source>
</reference>
<protein>
    <submittedName>
        <fullName evidence="9">Amino acid adenylation domain-containing protein</fullName>
    </submittedName>
</protein>
<dbReference type="GO" id="GO:0005829">
    <property type="term" value="C:cytosol"/>
    <property type="evidence" value="ECO:0007669"/>
    <property type="project" value="TreeGrafter"/>
</dbReference>
<dbReference type="PANTHER" id="PTHR45527">
    <property type="entry name" value="NONRIBOSOMAL PEPTIDE SYNTHETASE"/>
    <property type="match status" value="1"/>
</dbReference>
<comment type="caution">
    <text evidence="9">The sequence shown here is derived from an EMBL/GenBank/DDBJ whole genome shotgun (WGS) entry which is preliminary data.</text>
</comment>
<dbReference type="EMBL" id="JAAGLQ010000477">
    <property type="protein sequence ID" value="NEA18181.1"/>
    <property type="molecule type" value="Genomic_DNA"/>
</dbReference>
<dbReference type="Gene3D" id="3.40.50.12780">
    <property type="entry name" value="N-terminal domain of ligase-like"/>
    <property type="match status" value="1"/>
</dbReference>
<dbReference type="Pfam" id="PF00550">
    <property type="entry name" value="PP-binding"/>
    <property type="match status" value="1"/>
</dbReference>
<dbReference type="FunFam" id="3.40.50.980:FF:000002">
    <property type="entry name" value="Enterobactin synthetase component F"/>
    <property type="match status" value="1"/>
</dbReference>
<dbReference type="SUPFAM" id="SSF56801">
    <property type="entry name" value="Acetyl-CoA synthetase-like"/>
    <property type="match status" value="1"/>
</dbReference>
<dbReference type="InterPro" id="IPR009081">
    <property type="entry name" value="PP-bd_ACP"/>
</dbReference>
<proteinExistence type="predicted"/>
<dbReference type="Gene3D" id="1.10.1200.10">
    <property type="entry name" value="ACP-like"/>
    <property type="match status" value="1"/>
</dbReference>